<evidence type="ECO:0000313" key="2">
    <source>
        <dbReference type="EMBL" id="WMY75426.1"/>
    </source>
</evidence>
<dbReference type="RefSeq" id="WP_309877840.1">
    <property type="nucleotide sequence ID" value="NZ_CP133838.1"/>
</dbReference>
<reference evidence="2 3" key="1">
    <citation type="submission" date="2023-09" db="EMBL/GenBank/DDBJ databases">
        <title>Buttiauxella selenatireducens sp. nov., isolated from the rhizosphere of Cardamine hupingshanesis.</title>
        <authorList>
            <person name="Zhang S."/>
            <person name="Xu Z."/>
            <person name="Wang H."/>
            <person name="Guo Y."/>
        </authorList>
    </citation>
    <scope>NUCLEOTIDE SEQUENCE [LARGE SCALE GENOMIC DNA]</scope>
    <source>
        <strain evidence="2 3">R73</strain>
    </source>
</reference>
<accession>A0ABY9SG91</accession>
<evidence type="ECO:0008006" key="4">
    <source>
        <dbReference type="Google" id="ProtNLM"/>
    </source>
</evidence>
<dbReference type="InterPro" id="IPR008979">
    <property type="entry name" value="Galactose-bd-like_sf"/>
</dbReference>
<dbReference type="InterPro" id="IPR013320">
    <property type="entry name" value="ConA-like_dom_sf"/>
</dbReference>
<organism evidence="2 3">
    <name type="scientific">Buttiauxella selenatireducens</name>
    <dbReference type="NCBI Taxonomy" id="3073902"/>
    <lineage>
        <taxon>Bacteria</taxon>
        <taxon>Pseudomonadati</taxon>
        <taxon>Pseudomonadota</taxon>
        <taxon>Gammaproteobacteria</taxon>
        <taxon>Enterobacterales</taxon>
        <taxon>Enterobacteriaceae</taxon>
        <taxon>Buttiauxella</taxon>
    </lineage>
</organism>
<feature type="region of interest" description="Disordered" evidence="1">
    <location>
        <begin position="119"/>
        <end position="151"/>
    </location>
</feature>
<dbReference type="SUPFAM" id="SSF49899">
    <property type="entry name" value="Concanavalin A-like lectins/glucanases"/>
    <property type="match status" value="1"/>
</dbReference>
<feature type="compositionally biased region" description="Low complexity" evidence="1">
    <location>
        <begin position="119"/>
        <end position="137"/>
    </location>
</feature>
<evidence type="ECO:0000256" key="1">
    <source>
        <dbReference type="SAM" id="MobiDB-lite"/>
    </source>
</evidence>
<sequence>MATVDDDLAKAVTEAFRQARIDISNQDKLLTGPDDVEIELANGQKKTGPSWPKLVKLATDADLPAFTTVAAQVHSDATQVAADKVTAGASKDAAKISETNAKTSETNSASRAAAALASQNAAKTSETNSAASAASAKADADRAQLANPDNWESAPFPDVWIPFNDSLQMLAGNGPYDRITIGSDYLELPSRSATFTRASTATYIDKSGVLQTAAINEPRFEKEGLLIEGQSTNLLRTSSFASSLGTWGEPNATGNVKTFGQLAPDSTSTALKMTVAGDGINTSDANPMVVGTTYTLSFWVKNESDSEIIFFIRFGSGDTSGTFVTVQNTSTWARYVVTKAFATGDSILRLYVNTKGKEFSLWGIQLEALSFATSYIPTNGAAATRAPDNCNIQSALNLPALGMPYTVTLECNYMGIGSGFRAHAYGDQVTYIYTDATSANIQFFSNEKVALLTPAQATPGSMLVRGVMADRDNNNAKYLNNGSVGNMNGNMTKTRVYSQNVGIGNTGSNNQHLYGHIRNFRIWHRALTDAQLKSLR</sequence>
<keyword evidence="3" id="KW-1185">Reference proteome</keyword>
<proteinExistence type="predicted"/>
<evidence type="ECO:0000313" key="3">
    <source>
        <dbReference type="Proteomes" id="UP001246690"/>
    </source>
</evidence>
<dbReference type="Gene3D" id="2.60.120.260">
    <property type="entry name" value="Galactose-binding domain-like"/>
    <property type="match status" value="1"/>
</dbReference>
<protein>
    <recommendedName>
        <fullName evidence="4">Tail fiber protein</fullName>
    </recommendedName>
</protein>
<dbReference type="Proteomes" id="UP001246690">
    <property type="component" value="Chromosome"/>
</dbReference>
<dbReference type="Gene3D" id="2.60.120.200">
    <property type="match status" value="1"/>
</dbReference>
<dbReference type="SUPFAM" id="SSF49785">
    <property type="entry name" value="Galactose-binding domain-like"/>
    <property type="match status" value="1"/>
</dbReference>
<dbReference type="EMBL" id="CP133838">
    <property type="protein sequence ID" value="WMY75426.1"/>
    <property type="molecule type" value="Genomic_DNA"/>
</dbReference>
<gene>
    <name evidence="2" type="ORF">RHD99_05560</name>
</gene>
<name>A0ABY9SG91_9ENTR</name>